<dbReference type="Pfam" id="PF04986">
    <property type="entry name" value="Y2_Tnp"/>
    <property type="match status" value="1"/>
</dbReference>
<sequence length="412" mass="48489">CYNSTMCNETQNTNYKPKYEMQDIFKLYGDDYIARYKLTTMQLKAIRDISDCRTSSLGYNASECNDCKNIEFAYNSCRNRNCPKCQGDKRYDWIEKRLETTLDTPYYHTVFTVPNQLFEIAIYNQSIFYNILFQSASDTLKLFAQNLKWWDVDETLYKDKQTKVNLAFFGILHSWGQTLVYHPHIHFVVAGGGIIDNSLVQPKYNSKFLFPVKAMSKVFRGIFVAKLKRTYYAGSLEVSDELKDSRLFENHIDNLVSRKWVIYMKSQFKSSAKIVEYMARYTHKSAISNSRIISIDNNTISFKYKDYKDSSKHKIMKLSSDEFIRRFLYHIPPKRFFRIRYYGVIQKLKKLTNIKTINIQPQNKQLKPKCKKCSHEDIQTVVVVDRYKKVVQGLLTPAILIQKEEIGFYDSG</sequence>
<accession>A0A3B0WKE9</accession>
<dbReference type="NCBIfam" id="NF033538">
    <property type="entry name" value="transpos_IS91"/>
    <property type="match status" value="1"/>
</dbReference>
<dbReference type="EMBL" id="UOFC01000032">
    <property type="protein sequence ID" value="VAW44956.1"/>
    <property type="molecule type" value="Genomic_DNA"/>
</dbReference>
<dbReference type="InterPro" id="IPR054832">
    <property type="entry name" value="transpos_IS91"/>
</dbReference>
<dbReference type="AlphaFoldDB" id="A0A3B0WKE9"/>
<name>A0A3B0WKE9_9ZZZZ</name>
<feature type="domain" description="Transposase IS801/IS1294" evidence="1">
    <location>
        <begin position="168"/>
        <end position="348"/>
    </location>
</feature>
<dbReference type="GO" id="GO:0003677">
    <property type="term" value="F:DNA binding"/>
    <property type="evidence" value="ECO:0007669"/>
    <property type="project" value="InterPro"/>
</dbReference>
<protein>
    <submittedName>
        <fullName evidence="3">Transposase</fullName>
    </submittedName>
</protein>
<dbReference type="Pfam" id="PF14319">
    <property type="entry name" value="Zn_Tnp_IS91"/>
    <property type="match status" value="1"/>
</dbReference>
<feature type="domain" description="Transposase zinc-binding" evidence="2">
    <location>
        <begin position="24"/>
        <end position="113"/>
    </location>
</feature>
<feature type="non-terminal residue" evidence="3">
    <location>
        <position position="1"/>
    </location>
</feature>
<dbReference type="InterPro" id="IPR026889">
    <property type="entry name" value="Zn_Tnp"/>
</dbReference>
<dbReference type="GO" id="GO:0006313">
    <property type="term" value="P:DNA transposition"/>
    <property type="evidence" value="ECO:0007669"/>
    <property type="project" value="InterPro"/>
</dbReference>
<proteinExistence type="predicted"/>
<evidence type="ECO:0000313" key="3">
    <source>
        <dbReference type="EMBL" id="VAW44956.1"/>
    </source>
</evidence>
<dbReference type="PANTHER" id="PTHR37023:SF1">
    <property type="entry name" value="ISSOD25 TRANSPOSASE TNPA_ISSOD25"/>
    <property type="match status" value="1"/>
</dbReference>
<evidence type="ECO:0000259" key="2">
    <source>
        <dbReference type="Pfam" id="PF14319"/>
    </source>
</evidence>
<organism evidence="3">
    <name type="scientific">hydrothermal vent metagenome</name>
    <dbReference type="NCBI Taxonomy" id="652676"/>
    <lineage>
        <taxon>unclassified sequences</taxon>
        <taxon>metagenomes</taxon>
        <taxon>ecological metagenomes</taxon>
    </lineage>
</organism>
<evidence type="ECO:0000259" key="1">
    <source>
        <dbReference type="Pfam" id="PF04986"/>
    </source>
</evidence>
<dbReference type="InterPro" id="IPR007069">
    <property type="entry name" value="Transposase_32"/>
</dbReference>
<reference evidence="3" key="1">
    <citation type="submission" date="2018-06" db="EMBL/GenBank/DDBJ databases">
        <authorList>
            <person name="Zhirakovskaya E."/>
        </authorList>
    </citation>
    <scope>NUCLEOTIDE SEQUENCE</scope>
</reference>
<gene>
    <name evidence="3" type="ORF">MNBD_GAMMA03-567</name>
</gene>
<dbReference type="PANTHER" id="PTHR37023">
    <property type="entry name" value="TRANSPOSASE"/>
    <property type="match status" value="1"/>
</dbReference>
<dbReference type="GO" id="GO:0004803">
    <property type="term" value="F:transposase activity"/>
    <property type="evidence" value="ECO:0007669"/>
    <property type="project" value="InterPro"/>
</dbReference>